<keyword evidence="3" id="KW-1185">Reference proteome</keyword>
<evidence type="ECO:0000313" key="2">
    <source>
        <dbReference type="EMBL" id="KAK7139628.1"/>
    </source>
</evidence>
<gene>
    <name evidence="2" type="ORF">R3I93_016686</name>
</gene>
<dbReference type="EMBL" id="JAYKXH010000017">
    <property type="protein sequence ID" value="KAK7139628.1"/>
    <property type="molecule type" value="Genomic_DNA"/>
</dbReference>
<evidence type="ECO:0000313" key="3">
    <source>
        <dbReference type="Proteomes" id="UP001364617"/>
    </source>
</evidence>
<feature type="compositionally biased region" description="Pro residues" evidence="1">
    <location>
        <begin position="72"/>
        <end position="81"/>
    </location>
</feature>
<evidence type="ECO:0000256" key="1">
    <source>
        <dbReference type="SAM" id="MobiDB-lite"/>
    </source>
</evidence>
<protein>
    <submittedName>
        <fullName evidence="2">Uncharacterized protein</fullName>
    </submittedName>
</protein>
<comment type="caution">
    <text evidence="2">The sequence shown here is derived from an EMBL/GenBank/DDBJ whole genome shotgun (WGS) entry which is preliminary data.</text>
</comment>
<dbReference type="AlphaFoldDB" id="A0AAN9CML2"/>
<sequence length="81" mass="9194">MRTSPFWSSTFMKTLENNHTSEVLLILVTTHRFTANHQKLSGQKSWDCDQSTEPHPLNTFSTFLPGQLPQHPAHPPEPVQG</sequence>
<dbReference type="Proteomes" id="UP001364617">
    <property type="component" value="Unassembled WGS sequence"/>
</dbReference>
<accession>A0AAN9CML2</accession>
<name>A0AAN9CML2_9TELE</name>
<feature type="region of interest" description="Disordered" evidence="1">
    <location>
        <begin position="39"/>
        <end position="81"/>
    </location>
</feature>
<organism evidence="2 3">
    <name type="scientific">Phoxinus phoxinus</name>
    <name type="common">Eurasian minnow</name>
    <dbReference type="NCBI Taxonomy" id="58324"/>
    <lineage>
        <taxon>Eukaryota</taxon>
        <taxon>Metazoa</taxon>
        <taxon>Chordata</taxon>
        <taxon>Craniata</taxon>
        <taxon>Vertebrata</taxon>
        <taxon>Euteleostomi</taxon>
        <taxon>Actinopterygii</taxon>
        <taxon>Neopterygii</taxon>
        <taxon>Teleostei</taxon>
        <taxon>Ostariophysi</taxon>
        <taxon>Cypriniformes</taxon>
        <taxon>Leuciscidae</taxon>
        <taxon>Phoxininae</taxon>
        <taxon>Phoxinus</taxon>
    </lineage>
</organism>
<reference evidence="2 3" key="1">
    <citation type="submission" date="2024-02" db="EMBL/GenBank/DDBJ databases">
        <title>Chromosome-level genome assembly of the Eurasian Minnow (Phoxinus phoxinus).</title>
        <authorList>
            <person name="Oriowo T.O."/>
            <person name="Martin S."/>
            <person name="Stange M."/>
            <person name="Chrysostomakis Y."/>
            <person name="Brown T."/>
            <person name="Winkler S."/>
            <person name="Kukowka S."/>
            <person name="Myers E.W."/>
            <person name="Bohne A."/>
        </authorList>
    </citation>
    <scope>NUCLEOTIDE SEQUENCE [LARGE SCALE GENOMIC DNA]</scope>
    <source>
        <strain evidence="2">ZFMK-TIS-60720</strain>
        <tissue evidence="2">Whole Organism</tissue>
    </source>
</reference>
<feature type="compositionally biased region" description="Polar residues" evidence="1">
    <location>
        <begin position="39"/>
        <end position="64"/>
    </location>
</feature>
<proteinExistence type="predicted"/>